<dbReference type="Gene3D" id="3.40.50.720">
    <property type="entry name" value="NAD(P)-binding Rossmann-like Domain"/>
    <property type="match status" value="1"/>
</dbReference>
<dbReference type="EMBL" id="PCSE01000037">
    <property type="protein sequence ID" value="PIP34746.1"/>
    <property type="molecule type" value="Genomic_DNA"/>
</dbReference>
<dbReference type="GO" id="GO:0051287">
    <property type="term" value="F:NAD binding"/>
    <property type="evidence" value="ECO:0007669"/>
    <property type="project" value="InterPro"/>
</dbReference>
<feature type="domain" description="UDP-glucose/GDP-mannose dehydrogenase N-terminal" evidence="1">
    <location>
        <begin position="43"/>
        <end position="128"/>
    </location>
</feature>
<comment type="caution">
    <text evidence="2">The sequence shown here is derived from an EMBL/GenBank/DDBJ whole genome shotgun (WGS) entry which is preliminary data.</text>
</comment>
<dbReference type="Proteomes" id="UP000231408">
    <property type="component" value="Unassembled WGS sequence"/>
</dbReference>
<evidence type="ECO:0000259" key="1">
    <source>
        <dbReference type="Pfam" id="PF03721"/>
    </source>
</evidence>
<dbReference type="Pfam" id="PF03721">
    <property type="entry name" value="UDPG_MGDP_dh_N"/>
    <property type="match status" value="1"/>
</dbReference>
<dbReference type="AlphaFoldDB" id="A0A2G9ZNJ6"/>
<name>A0A2G9ZNJ6_9BACT</name>
<gene>
    <name evidence="2" type="ORF">COX21_01250</name>
</gene>
<organism evidence="2 3">
    <name type="scientific">Candidatus Falkowbacteria bacterium CG23_combo_of_CG06-09_8_20_14_all_41_10</name>
    <dbReference type="NCBI Taxonomy" id="1974571"/>
    <lineage>
        <taxon>Bacteria</taxon>
        <taxon>Candidatus Falkowiibacteriota</taxon>
    </lineage>
</organism>
<proteinExistence type="predicted"/>
<evidence type="ECO:0000313" key="3">
    <source>
        <dbReference type="Proteomes" id="UP000231408"/>
    </source>
</evidence>
<dbReference type="GO" id="GO:0016616">
    <property type="term" value="F:oxidoreductase activity, acting on the CH-OH group of donors, NAD or NADP as acceptor"/>
    <property type="evidence" value="ECO:0007669"/>
    <property type="project" value="InterPro"/>
</dbReference>
<evidence type="ECO:0000313" key="2">
    <source>
        <dbReference type="EMBL" id="PIP34746.1"/>
    </source>
</evidence>
<sequence>MPNLPLIGFIGQGFIGRNYADDFERRGFDVVRYSMDPEHRNNKDKIADCDIVFIAVPTPTTPSGFNSDIIKEVLALVSPGKSAVIKSTILPGTSEKLQNHYPDRFVFHSPEFLTEAKASFDAANPTLILSVIRLIMKNTKKEPKKFWMSCPAPHLTLYVNLRRRS</sequence>
<dbReference type="SUPFAM" id="SSF51735">
    <property type="entry name" value="NAD(P)-binding Rossmann-fold domains"/>
    <property type="match status" value="1"/>
</dbReference>
<protein>
    <recommendedName>
        <fullName evidence="1">UDP-glucose/GDP-mannose dehydrogenase N-terminal domain-containing protein</fullName>
    </recommendedName>
</protein>
<dbReference type="InterPro" id="IPR001732">
    <property type="entry name" value="UDP-Glc/GDP-Man_DH_N"/>
</dbReference>
<accession>A0A2G9ZNJ6</accession>
<reference evidence="2 3" key="1">
    <citation type="submission" date="2017-09" db="EMBL/GenBank/DDBJ databases">
        <title>Depth-based differentiation of microbial function through sediment-hosted aquifers and enrichment of novel symbionts in the deep terrestrial subsurface.</title>
        <authorList>
            <person name="Probst A.J."/>
            <person name="Ladd B."/>
            <person name="Jarett J.K."/>
            <person name="Geller-Mcgrath D.E."/>
            <person name="Sieber C.M."/>
            <person name="Emerson J.B."/>
            <person name="Anantharaman K."/>
            <person name="Thomas B.C."/>
            <person name="Malmstrom R."/>
            <person name="Stieglmeier M."/>
            <person name="Klingl A."/>
            <person name="Woyke T."/>
            <person name="Ryan C.M."/>
            <person name="Banfield J.F."/>
        </authorList>
    </citation>
    <scope>NUCLEOTIDE SEQUENCE [LARGE SCALE GENOMIC DNA]</scope>
    <source>
        <strain evidence="2">CG23_combo_of_CG06-09_8_20_14_all_41_10</strain>
    </source>
</reference>
<dbReference type="InterPro" id="IPR036291">
    <property type="entry name" value="NAD(P)-bd_dom_sf"/>
</dbReference>